<feature type="chain" id="PRO_5016420325" description="TonB-dependent receptor" evidence="10">
    <location>
        <begin position="33"/>
        <end position="698"/>
    </location>
</feature>
<evidence type="ECO:0000313" key="13">
    <source>
        <dbReference type="EMBL" id="RAK55936.1"/>
    </source>
</evidence>
<dbReference type="SUPFAM" id="SSF56935">
    <property type="entry name" value="Porins"/>
    <property type="match status" value="1"/>
</dbReference>
<keyword evidence="7 8" id="KW-0998">Cell outer membrane</keyword>
<evidence type="ECO:0000256" key="3">
    <source>
        <dbReference type="ARBA" id="ARBA00022452"/>
    </source>
</evidence>
<dbReference type="PANTHER" id="PTHR30069:SF37">
    <property type="entry name" value="FERRIC VIBRIOBACTIN RECEPTOR VIUA"/>
    <property type="match status" value="1"/>
</dbReference>
<keyword evidence="5 9" id="KW-0798">TonB box</keyword>
<dbReference type="GO" id="GO:0015344">
    <property type="term" value="F:siderophore uptake transmembrane transporter activity"/>
    <property type="evidence" value="ECO:0007669"/>
    <property type="project" value="TreeGrafter"/>
</dbReference>
<keyword evidence="6 8" id="KW-0472">Membrane</keyword>
<dbReference type="InterPro" id="IPR037066">
    <property type="entry name" value="Plug_dom_sf"/>
</dbReference>
<comment type="similarity">
    <text evidence="8 9">Belongs to the TonB-dependent receptor family.</text>
</comment>
<feature type="domain" description="TonB-dependent receptor plug" evidence="12">
    <location>
        <begin position="79"/>
        <end position="186"/>
    </location>
</feature>
<evidence type="ECO:0000256" key="5">
    <source>
        <dbReference type="ARBA" id="ARBA00023077"/>
    </source>
</evidence>
<evidence type="ECO:0000256" key="6">
    <source>
        <dbReference type="ARBA" id="ARBA00023136"/>
    </source>
</evidence>
<dbReference type="InterPro" id="IPR012910">
    <property type="entry name" value="Plug_dom"/>
</dbReference>
<comment type="subcellular location">
    <subcellularLocation>
        <location evidence="1 8">Cell outer membrane</location>
        <topology evidence="1 8">Multi-pass membrane protein</topology>
    </subcellularLocation>
</comment>
<evidence type="ECO:0000259" key="12">
    <source>
        <dbReference type="Pfam" id="PF07715"/>
    </source>
</evidence>
<comment type="caution">
    <text evidence="13">The sequence shown here is derived from an EMBL/GenBank/DDBJ whole genome shotgun (WGS) entry which is preliminary data.</text>
</comment>
<evidence type="ECO:0000256" key="8">
    <source>
        <dbReference type="PROSITE-ProRule" id="PRU01360"/>
    </source>
</evidence>
<sequence length="698" mass="74964">MNHAAKTTSAGRLRPALLAAACLTALAGSAHAAEAGATAAGASASAARDTPPTLAEMSLQELMDVEVTSVSRRPEKVGEAAAAVFVITADDIRRSGMTTLPDVLRLAPGVNVAQAHTGQWAVSIRGFNDVYSSKLLVLIDGRPIYSAAYAGVLWFVQDVPPEDIERIEVIRGPGAAVWGANAVNGVINIITKSADATQGTTVSLTGGDGASREQATVVFGGRISDTAAYRVFLRDVRDPALKTADGRDAGDPLRTWDAGFRLDWTPSAVDHVTAEGQYLAGRTRVTAGPFPASLRAFIPLPVQPDGRLILDERNQTWFVQAAWERSLANGSVSAQAYYERDRIGQFGGILRMGTLEGEGRYSFALGQHHQVVLGAGYRQRDFSTLDGLVISIVATAPAEPLRQVSLFGQDSISVAHDLTLTAGAKAEHSTETGWEFEPSLRLAWTATPNQTFWAAASRAVRSPSIADRGLRLLAPLSYEPMLIGLQTLGDPNAKSEVEVSLEAGYRAMLSSRLSIDLAVFDTHYRKLTTLTQGASVLVTSPPPPMIVIPAQVANLGKGQTRGLELSANWQVTQAWRLIGSYSALSIKAETPAANISPERYNDPGSSPRNQFQLRSQLDLPHDFALDAALFRIGRLATGSIPAHTRLDLRLGWRPTPRLEIAVVGQDLLKARHPEITPMALRDLEEIPRTAFVQLRTNF</sequence>
<dbReference type="GO" id="GO:0044718">
    <property type="term" value="P:siderophore transmembrane transport"/>
    <property type="evidence" value="ECO:0007669"/>
    <property type="project" value="TreeGrafter"/>
</dbReference>
<dbReference type="PROSITE" id="PS52016">
    <property type="entry name" value="TONB_DEPENDENT_REC_3"/>
    <property type="match status" value="1"/>
</dbReference>
<evidence type="ECO:0000256" key="9">
    <source>
        <dbReference type="RuleBase" id="RU003357"/>
    </source>
</evidence>
<evidence type="ECO:0000313" key="14">
    <source>
        <dbReference type="Proteomes" id="UP000249254"/>
    </source>
</evidence>
<evidence type="ECO:0000256" key="1">
    <source>
        <dbReference type="ARBA" id="ARBA00004571"/>
    </source>
</evidence>
<dbReference type="EMBL" id="QFYQ01000001">
    <property type="protein sequence ID" value="RAK55936.1"/>
    <property type="molecule type" value="Genomic_DNA"/>
</dbReference>
<evidence type="ECO:0000256" key="2">
    <source>
        <dbReference type="ARBA" id="ARBA00022448"/>
    </source>
</evidence>
<dbReference type="RefSeq" id="WP_111529684.1">
    <property type="nucleotide sequence ID" value="NZ_JBHRSG010000003.1"/>
</dbReference>
<dbReference type="AlphaFoldDB" id="A0A328AQA2"/>
<reference evidence="14" key="1">
    <citation type="submission" date="2018-05" db="EMBL/GenBank/DDBJ databases">
        <authorList>
            <person name="Li X."/>
        </authorList>
    </citation>
    <scope>NUCLEOTIDE SEQUENCE [LARGE SCALE GENOMIC DNA]</scope>
    <source>
        <strain evidence="14">LX32</strain>
    </source>
</reference>
<evidence type="ECO:0000259" key="11">
    <source>
        <dbReference type="Pfam" id="PF00593"/>
    </source>
</evidence>
<evidence type="ECO:0000256" key="7">
    <source>
        <dbReference type="ARBA" id="ARBA00023237"/>
    </source>
</evidence>
<dbReference type="InterPro" id="IPR036942">
    <property type="entry name" value="Beta-barrel_TonB_sf"/>
</dbReference>
<dbReference type="Gene3D" id="2.170.130.10">
    <property type="entry name" value="TonB-dependent receptor, plug domain"/>
    <property type="match status" value="1"/>
</dbReference>
<dbReference type="Proteomes" id="UP000249254">
    <property type="component" value="Unassembled WGS sequence"/>
</dbReference>
<feature type="signal peptide" evidence="10">
    <location>
        <begin position="1"/>
        <end position="32"/>
    </location>
</feature>
<protein>
    <recommendedName>
        <fullName evidence="15">TonB-dependent receptor</fullName>
    </recommendedName>
</protein>
<keyword evidence="14" id="KW-1185">Reference proteome</keyword>
<evidence type="ECO:0000256" key="4">
    <source>
        <dbReference type="ARBA" id="ARBA00022692"/>
    </source>
</evidence>
<keyword evidence="3 8" id="KW-1134">Transmembrane beta strand</keyword>
<dbReference type="Pfam" id="PF07715">
    <property type="entry name" value="Plug"/>
    <property type="match status" value="1"/>
</dbReference>
<accession>A0A328AQA2</accession>
<dbReference type="PANTHER" id="PTHR30069">
    <property type="entry name" value="TONB-DEPENDENT OUTER MEMBRANE RECEPTOR"/>
    <property type="match status" value="1"/>
</dbReference>
<organism evidence="13 14">
    <name type="scientific">Phenylobacterium soli</name>
    <dbReference type="NCBI Taxonomy" id="2170551"/>
    <lineage>
        <taxon>Bacteria</taxon>
        <taxon>Pseudomonadati</taxon>
        <taxon>Pseudomonadota</taxon>
        <taxon>Alphaproteobacteria</taxon>
        <taxon>Caulobacterales</taxon>
        <taxon>Caulobacteraceae</taxon>
        <taxon>Phenylobacterium</taxon>
    </lineage>
</organism>
<keyword evidence="2 8" id="KW-0813">Transport</keyword>
<gene>
    <name evidence="13" type="ORF">DJ017_16180</name>
</gene>
<dbReference type="CDD" id="cd01347">
    <property type="entry name" value="ligand_gated_channel"/>
    <property type="match status" value="1"/>
</dbReference>
<keyword evidence="10" id="KW-0732">Signal</keyword>
<dbReference type="GO" id="GO:0009279">
    <property type="term" value="C:cell outer membrane"/>
    <property type="evidence" value="ECO:0007669"/>
    <property type="project" value="UniProtKB-SubCell"/>
</dbReference>
<dbReference type="Gene3D" id="2.40.170.20">
    <property type="entry name" value="TonB-dependent receptor, beta-barrel domain"/>
    <property type="match status" value="1"/>
</dbReference>
<keyword evidence="4 8" id="KW-0812">Transmembrane</keyword>
<dbReference type="Pfam" id="PF00593">
    <property type="entry name" value="TonB_dep_Rec_b-barrel"/>
    <property type="match status" value="1"/>
</dbReference>
<feature type="domain" description="TonB-dependent receptor-like beta-barrel" evidence="11">
    <location>
        <begin position="294"/>
        <end position="662"/>
    </location>
</feature>
<dbReference type="OrthoDB" id="9760333at2"/>
<dbReference type="InterPro" id="IPR039426">
    <property type="entry name" value="TonB-dep_rcpt-like"/>
</dbReference>
<evidence type="ECO:0008006" key="15">
    <source>
        <dbReference type="Google" id="ProtNLM"/>
    </source>
</evidence>
<proteinExistence type="inferred from homology"/>
<evidence type="ECO:0000256" key="10">
    <source>
        <dbReference type="SAM" id="SignalP"/>
    </source>
</evidence>
<dbReference type="InterPro" id="IPR000531">
    <property type="entry name" value="Beta-barrel_TonB"/>
</dbReference>
<name>A0A328AQA2_9CAUL</name>